<dbReference type="EMBL" id="CP060789">
    <property type="protein sequence ID" value="QNP56058.1"/>
    <property type="molecule type" value="Genomic_DNA"/>
</dbReference>
<sequence length="366" mass="41698">MSARWSKAEAWRWYEERPWITGCNFIPSGAPHGALWLLQEHGHESAYRDAAREIAFASWIGLNSIRFYLPFEVWKYQREAFFAHLDELLALLGRYGMTMVPVLFNDCTVPKGRWREARLGAQPAPVPGFFGGASGGAFDDDVQGGENIGYLPFDEPGSAVVMREFVDSLASRYGQDERILMWNVWNEIGNSNRGALSLEMMRSAFSWLREAGVAQPLTAEVWGGGAGAPLDWVHNPTALPEVEHRAMELSDIVTFHYYGDYLHAKQLVGYLRRFERPLVNTEWMHRPYGSLIETHLPLWKREGIGSYFFGLVNGQPQFHNVWEFIKGLPNIDTTLWMHDVVHSDFTPYDPDEIEVLRSCNLGLGAR</sequence>
<accession>A0A7H0H692</accession>
<dbReference type="KEGG" id="tdf:H9L22_00530"/>
<dbReference type="Gene3D" id="3.20.20.80">
    <property type="entry name" value="Glycosidases"/>
    <property type="match status" value="1"/>
</dbReference>
<dbReference type="AlphaFoldDB" id="A0A7H0H692"/>
<keyword evidence="2" id="KW-1185">Reference proteome</keyword>
<evidence type="ECO:0008006" key="3">
    <source>
        <dbReference type="Google" id="ProtNLM"/>
    </source>
</evidence>
<evidence type="ECO:0000313" key="2">
    <source>
        <dbReference type="Proteomes" id="UP000516117"/>
    </source>
</evidence>
<name>A0A7H0H692_9ACTN</name>
<organism evidence="1 2">
    <name type="scientific">Tessaracoccus defluvii</name>
    <dbReference type="NCBI Taxonomy" id="1285901"/>
    <lineage>
        <taxon>Bacteria</taxon>
        <taxon>Bacillati</taxon>
        <taxon>Actinomycetota</taxon>
        <taxon>Actinomycetes</taxon>
        <taxon>Propionibacteriales</taxon>
        <taxon>Propionibacteriaceae</taxon>
        <taxon>Tessaracoccus</taxon>
    </lineage>
</organism>
<reference evidence="1 2" key="1">
    <citation type="submission" date="2020-08" db="EMBL/GenBank/DDBJ databases">
        <title>Genome sequence of Tessaracoccus defluvii JCM 17540T.</title>
        <authorList>
            <person name="Hyun D.-W."/>
            <person name="Bae J.-W."/>
        </authorList>
    </citation>
    <scope>NUCLEOTIDE SEQUENCE [LARGE SCALE GENOMIC DNA]</scope>
    <source>
        <strain evidence="1 2">JCM 17540</strain>
    </source>
</reference>
<proteinExistence type="predicted"/>
<dbReference type="RefSeq" id="WP_187721177.1">
    <property type="nucleotide sequence ID" value="NZ_BAABBL010000016.1"/>
</dbReference>
<dbReference type="SUPFAM" id="SSF51445">
    <property type="entry name" value="(Trans)glycosidases"/>
    <property type="match status" value="1"/>
</dbReference>
<protein>
    <recommendedName>
        <fullName evidence="3">Cellulase family glycosylhydrolase</fullName>
    </recommendedName>
</protein>
<evidence type="ECO:0000313" key="1">
    <source>
        <dbReference type="EMBL" id="QNP56058.1"/>
    </source>
</evidence>
<gene>
    <name evidence="1" type="ORF">H9L22_00530</name>
</gene>
<dbReference type="Proteomes" id="UP000516117">
    <property type="component" value="Chromosome"/>
</dbReference>
<dbReference type="InterPro" id="IPR017853">
    <property type="entry name" value="GH"/>
</dbReference>